<feature type="transmembrane region" description="Helical" evidence="1">
    <location>
        <begin position="33"/>
        <end position="51"/>
    </location>
</feature>
<gene>
    <name evidence="2" type="ORF">CD33_14585</name>
</gene>
<dbReference type="InterPro" id="IPR025699">
    <property type="entry name" value="ABC2_memb-like"/>
</dbReference>
<accession>A0A0A3HQT7</accession>
<dbReference type="EMBL" id="JPVO01000053">
    <property type="protein sequence ID" value="KGR74956.1"/>
    <property type="molecule type" value="Genomic_DNA"/>
</dbReference>
<keyword evidence="3" id="KW-1185">Reference proteome</keyword>
<evidence type="ECO:0000256" key="1">
    <source>
        <dbReference type="SAM" id="Phobius"/>
    </source>
</evidence>
<feature type="transmembrane region" description="Helical" evidence="1">
    <location>
        <begin position="144"/>
        <end position="165"/>
    </location>
</feature>
<organism evidence="2 3">
    <name type="scientific">Ureibacillus sinduriensis BLB-1 = JCM 15800</name>
    <dbReference type="NCBI Taxonomy" id="1384057"/>
    <lineage>
        <taxon>Bacteria</taxon>
        <taxon>Bacillati</taxon>
        <taxon>Bacillota</taxon>
        <taxon>Bacilli</taxon>
        <taxon>Bacillales</taxon>
        <taxon>Caryophanaceae</taxon>
        <taxon>Ureibacillus</taxon>
    </lineage>
</organism>
<dbReference type="OrthoDB" id="2849101at2"/>
<keyword evidence="1" id="KW-0812">Transmembrane</keyword>
<keyword evidence="1" id="KW-0472">Membrane</keyword>
<feature type="transmembrane region" description="Helical" evidence="1">
    <location>
        <begin position="185"/>
        <end position="208"/>
    </location>
</feature>
<evidence type="ECO:0008006" key="4">
    <source>
        <dbReference type="Google" id="ProtNLM"/>
    </source>
</evidence>
<dbReference type="eggNOG" id="ENOG502ZCCQ">
    <property type="taxonomic scope" value="Bacteria"/>
</dbReference>
<feature type="transmembrane region" description="Helical" evidence="1">
    <location>
        <begin position="115"/>
        <end position="137"/>
    </location>
</feature>
<keyword evidence="1" id="KW-1133">Transmembrane helix</keyword>
<dbReference type="AlphaFoldDB" id="A0A0A3HQT7"/>
<proteinExistence type="predicted"/>
<name>A0A0A3HQT7_9BACL</name>
<protein>
    <recommendedName>
        <fullName evidence="4">ABC-2 family transporter protein</fullName>
    </recommendedName>
</protein>
<dbReference type="Pfam" id="PF13346">
    <property type="entry name" value="ABC2_membrane_5"/>
    <property type="match status" value="1"/>
</dbReference>
<sequence length="217" mass="25013">MYNLVMKDVRLAIHPFFFLFPFLMGALMLIPNWIYFIVLLYFCWITIPNLFNQFKAQNDLMFTSVMPVAKRDMVKARVLVIVGLELLHLVTAAIFGFISMILYPDTNYLFFPPNMGFWGLNLVMLAIFNLIFIPLFYKTAYKFGWALFAAVTAAMLFAGISQWLGIQNAVVNDIFYGTDAQQVKLQTFILIAGILIFVALSIIAYRLAVKRFRRVEI</sequence>
<comment type="caution">
    <text evidence="2">The sequence shown here is derived from an EMBL/GenBank/DDBJ whole genome shotgun (WGS) entry which is preliminary data.</text>
</comment>
<evidence type="ECO:0000313" key="3">
    <source>
        <dbReference type="Proteomes" id="UP000030408"/>
    </source>
</evidence>
<dbReference type="Proteomes" id="UP000030408">
    <property type="component" value="Unassembled WGS sequence"/>
</dbReference>
<feature type="transmembrane region" description="Helical" evidence="1">
    <location>
        <begin position="78"/>
        <end position="103"/>
    </location>
</feature>
<dbReference type="RefSeq" id="WP_036201576.1">
    <property type="nucleotide sequence ID" value="NZ_AVCY01000003.1"/>
</dbReference>
<dbReference type="STRING" id="1384057.CD33_14585"/>
<evidence type="ECO:0000313" key="2">
    <source>
        <dbReference type="EMBL" id="KGR74956.1"/>
    </source>
</evidence>
<feature type="transmembrane region" description="Helical" evidence="1">
    <location>
        <begin position="9"/>
        <end position="27"/>
    </location>
</feature>
<reference evidence="2 3" key="1">
    <citation type="submission" date="2014-02" db="EMBL/GenBank/DDBJ databases">
        <title>Draft genome sequence of Lysinibacillus sinduriensis JCM 15800.</title>
        <authorList>
            <person name="Zhang F."/>
            <person name="Wang G."/>
            <person name="Zhang L."/>
        </authorList>
    </citation>
    <scope>NUCLEOTIDE SEQUENCE [LARGE SCALE GENOMIC DNA]</scope>
    <source>
        <strain evidence="2 3">JCM 15800</strain>
    </source>
</reference>